<dbReference type="InterPro" id="IPR045584">
    <property type="entry name" value="Pilin-like"/>
</dbReference>
<organism evidence="2 3">
    <name type="scientific">Massilia pinisoli</name>
    <dbReference type="NCBI Taxonomy" id="1772194"/>
    <lineage>
        <taxon>Bacteria</taxon>
        <taxon>Pseudomonadati</taxon>
        <taxon>Pseudomonadota</taxon>
        <taxon>Betaproteobacteria</taxon>
        <taxon>Burkholderiales</taxon>
        <taxon>Oxalobacteraceae</taxon>
        <taxon>Telluria group</taxon>
        <taxon>Massilia</taxon>
    </lineage>
</organism>
<keyword evidence="3" id="KW-1185">Reference proteome</keyword>
<evidence type="ECO:0000313" key="3">
    <source>
        <dbReference type="Proteomes" id="UP001204151"/>
    </source>
</evidence>
<evidence type="ECO:0000256" key="1">
    <source>
        <dbReference type="SAM" id="Phobius"/>
    </source>
</evidence>
<evidence type="ECO:0008006" key="4">
    <source>
        <dbReference type="Google" id="ProtNLM"/>
    </source>
</evidence>
<evidence type="ECO:0000313" key="2">
    <source>
        <dbReference type="EMBL" id="MCS0584822.1"/>
    </source>
</evidence>
<keyword evidence="1" id="KW-0472">Membrane</keyword>
<dbReference type="Proteomes" id="UP001204151">
    <property type="component" value="Unassembled WGS sequence"/>
</dbReference>
<name>A0ABT1ZY15_9BURK</name>
<feature type="transmembrane region" description="Helical" evidence="1">
    <location>
        <begin position="12"/>
        <end position="32"/>
    </location>
</feature>
<comment type="caution">
    <text evidence="2">The sequence shown here is derived from an EMBL/GenBank/DDBJ whole genome shotgun (WGS) entry which is preliminary data.</text>
</comment>
<sequence>MASHGSTRARGFTLYEFAIVVIITAVLSTVLLHRLDGYRRAAEEVAARQTVAALRVALQVEAQRALAQGHPDTLATLAEQNPMRLLARPPADYLGEFALSEARRVAQNGWVFDPRDKTLVYLTSEREKFASGKSELPRFKVELTRNPADAGKPMMSLALNEVGAQGGRK</sequence>
<dbReference type="EMBL" id="JANUGW010000025">
    <property type="protein sequence ID" value="MCS0584822.1"/>
    <property type="molecule type" value="Genomic_DNA"/>
</dbReference>
<dbReference type="RefSeq" id="WP_258819366.1">
    <property type="nucleotide sequence ID" value="NZ_JANUGW010000025.1"/>
</dbReference>
<dbReference type="SUPFAM" id="SSF54523">
    <property type="entry name" value="Pili subunits"/>
    <property type="match status" value="1"/>
</dbReference>
<accession>A0ABT1ZY15</accession>
<gene>
    <name evidence="2" type="ORF">NX784_24855</name>
</gene>
<reference evidence="2 3" key="1">
    <citation type="submission" date="2022-08" db="EMBL/GenBank/DDBJ databases">
        <title>Reclassification of Massilia species as members of the genera Telluria, Duganella, Pseudoduganella, Mokoshia gen. nov. and Zemynaea gen. nov. using orthogonal and non-orthogonal genome-based approaches.</title>
        <authorList>
            <person name="Bowman J.P."/>
        </authorList>
    </citation>
    <scope>NUCLEOTIDE SEQUENCE [LARGE SCALE GENOMIC DNA]</scope>
    <source>
        <strain evidence="2 3">JCM 31316</strain>
    </source>
</reference>
<dbReference type="Gene3D" id="3.30.700.10">
    <property type="entry name" value="Glycoprotein, Type 4 Pilin"/>
    <property type="match status" value="1"/>
</dbReference>
<keyword evidence="1" id="KW-0812">Transmembrane</keyword>
<proteinExistence type="predicted"/>
<keyword evidence="1" id="KW-1133">Transmembrane helix</keyword>
<protein>
    <recommendedName>
        <fullName evidence="4">Type II secretion system protein</fullName>
    </recommendedName>
</protein>